<feature type="domain" description="O-acyltransferase WSD1-like N-terminal" evidence="12">
    <location>
        <begin position="6"/>
        <end position="266"/>
    </location>
</feature>
<comment type="pathway">
    <text evidence="2">Lipid metabolism.</text>
</comment>
<gene>
    <name evidence="14" type="ORF">B1813_07705</name>
</gene>
<dbReference type="SUPFAM" id="SSF52777">
    <property type="entry name" value="CoA-dependent acyltransferases"/>
    <property type="match status" value="2"/>
</dbReference>
<keyword evidence="15" id="KW-1185">Reference proteome</keyword>
<comment type="pathway">
    <text evidence="1 11">Glycerolipid metabolism; triacylglycerol biosynthesis.</text>
</comment>
<comment type="caution">
    <text evidence="14">The sequence shown here is derived from an EMBL/GenBank/DDBJ whole genome shotgun (WGS) entry which is preliminary data.</text>
</comment>
<dbReference type="Pfam" id="PF06974">
    <property type="entry name" value="WS_DGAT_C"/>
    <property type="match status" value="1"/>
</dbReference>
<protein>
    <recommendedName>
        <fullName evidence="4 11">Diacylglycerol O-acyltransferase</fullName>
        <ecNumber evidence="4 11">2.3.1.20</ecNumber>
    </recommendedName>
</protein>
<dbReference type="Pfam" id="PF03007">
    <property type="entry name" value="WS_DGAT_cat"/>
    <property type="match status" value="1"/>
</dbReference>
<keyword evidence="5 11" id="KW-0444">Lipid biosynthesis</keyword>
<evidence type="ECO:0000256" key="5">
    <source>
        <dbReference type="ARBA" id="ARBA00022516"/>
    </source>
</evidence>
<evidence type="ECO:0000256" key="11">
    <source>
        <dbReference type="RuleBase" id="RU361241"/>
    </source>
</evidence>
<evidence type="ECO:0000256" key="3">
    <source>
        <dbReference type="ARBA" id="ARBA00009587"/>
    </source>
</evidence>
<name>A0A1V9A526_SACPI</name>
<evidence type="ECO:0000313" key="14">
    <source>
        <dbReference type="EMBL" id="OQO92136.1"/>
    </source>
</evidence>
<dbReference type="InterPro" id="IPR045034">
    <property type="entry name" value="O-acyltransferase_WSD1-like"/>
</dbReference>
<dbReference type="InterPro" id="IPR009721">
    <property type="entry name" value="O-acyltransferase_WSD1_C"/>
</dbReference>
<dbReference type="PANTHER" id="PTHR31650:SF1">
    <property type="entry name" value="WAX ESTER SYNTHASE_DIACYLGLYCEROL ACYLTRANSFERASE 4-RELATED"/>
    <property type="match status" value="1"/>
</dbReference>
<dbReference type="InterPro" id="IPR014292">
    <property type="entry name" value="Acyl_transf_WS/DGAT"/>
</dbReference>
<dbReference type="EMBL" id="MWIH01000005">
    <property type="protein sequence ID" value="OQO92136.1"/>
    <property type="molecule type" value="Genomic_DNA"/>
</dbReference>
<evidence type="ECO:0000256" key="2">
    <source>
        <dbReference type="ARBA" id="ARBA00005189"/>
    </source>
</evidence>
<dbReference type="InterPro" id="IPR023213">
    <property type="entry name" value="CAT-like_dom_sf"/>
</dbReference>
<keyword evidence="9 11" id="KW-0012">Acyltransferase</keyword>
<dbReference type="Proteomes" id="UP000192591">
    <property type="component" value="Unassembled WGS sequence"/>
</dbReference>
<dbReference type="GO" id="GO:0005886">
    <property type="term" value="C:plasma membrane"/>
    <property type="evidence" value="ECO:0007669"/>
    <property type="project" value="TreeGrafter"/>
</dbReference>
<evidence type="ECO:0000259" key="12">
    <source>
        <dbReference type="Pfam" id="PF03007"/>
    </source>
</evidence>
<evidence type="ECO:0000256" key="8">
    <source>
        <dbReference type="ARBA" id="ARBA00023098"/>
    </source>
</evidence>
<evidence type="ECO:0000256" key="9">
    <source>
        <dbReference type="ARBA" id="ARBA00023315"/>
    </source>
</evidence>
<dbReference type="PANTHER" id="PTHR31650">
    <property type="entry name" value="O-ACYLTRANSFERASE (WSD1-LIKE) FAMILY PROTEIN"/>
    <property type="match status" value="1"/>
</dbReference>
<dbReference type="EC" id="2.3.1.20" evidence="4 11"/>
<dbReference type="Gene3D" id="3.30.559.10">
    <property type="entry name" value="Chloramphenicol acetyltransferase-like domain"/>
    <property type="match status" value="1"/>
</dbReference>
<evidence type="ECO:0000256" key="10">
    <source>
        <dbReference type="ARBA" id="ARBA00048109"/>
    </source>
</evidence>
<keyword evidence="6 11" id="KW-0808">Transferase</keyword>
<reference evidence="14 15" key="1">
    <citation type="submission" date="2017-02" db="EMBL/GenBank/DDBJ databases">
        <title>Draft genome of Saccharomonospora sp. 154.</title>
        <authorList>
            <person name="Alonso-Carmona G.S."/>
            <person name="De La Haba R."/>
            <person name="Vera-Gargallo B."/>
            <person name="Sandoval-Trujillo A.H."/>
            <person name="Ramirez-Duran N."/>
            <person name="Ventosa A."/>
        </authorList>
    </citation>
    <scope>NUCLEOTIDE SEQUENCE [LARGE SCALE GENOMIC DNA]</scope>
    <source>
        <strain evidence="14 15">LRS4.154</strain>
    </source>
</reference>
<evidence type="ECO:0000313" key="15">
    <source>
        <dbReference type="Proteomes" id="UP000192591"/>
    </source>
</evidence>
<dbReference type="GO" id="GO:0071731">
    <property type="term" value="P:response to nitric oxide"/>
    <property type="evidence" value="ECO:0007669"/>
    <property type="project" value="TreeGrafter"/>
</dbReference>
<evidence type="ECO:0000256" key="6">
    <source>
        <dbReference type="ARBA" id="ARBA00022679"/>
    </source>
</evidence>
<dbReference type="GO" id="GO:0004144">
    <property type="term" value="F:diacylglycerol O-acyltransferase activity"/>
    <property type="evidence" value="ECO:0007669"/>
    <property type="project" value="UniProtKB-EC"/>
</dbReference>
<evidence type="ECO:0000256" key="4">
    <source>
        <dbReference type="ARBA" id="ARBA00013244"/>
    </source>
</evidence>
<keyword evidence="7 11" id="KW-0319">Glycerol metabolism</keyword>
<feature type="domain" description="O-acyltransferase WSD1 C-terminal" evidence="13">
    <location>
        <begin position="308"/>
        <end position="453"/>
    </location>
</feature>
<dbReference type="NCBIfam" id="TIGR02946">
    <property type="entry name" value="acyl_WS_DGAT"/>
    <property type="match status" value="1"/>
</dbReference>
<dbReference type="InterPro" id="IPR004255">
    <property type="entry name" value="O-acyltransferase_WSD1_N"/>
</dbReference>
<dbReference type="GO" id="GO:0006071">
    <property type="term" value="P:glycerol metabolic process"/>
    <property type="evidence" value="ECO:0007669"/>
    <property type="project" value="UniProtKB-KW"/>
</dbReference>
<sequence length="458" mass="48066">MPADRLSALDIAFLCIDDPSTPMHMGAVGVFATRRCPGGERIASLVAERARALPRLRLRVRTELTGGAHWYSDPDFDPACHVGTHDLGADGAVPDGALRADPLTQHAARWLSTPLDTRAPLWNAQVVTGLPEGGFALLVKLHHALCDGAGAAELALGLLDDTTAPRAVAPPACSRDGAAEPGADSGVAPLLRTWWDGTRSTVERVVGTAAESAHIAGSLLRAVRPYPLSPTLTTDSARRGLGLVRLDLDDVRRVRKAHGGTTNDVVLAVLAGALREWLRHRNRGADPRELRALVPVSTRRRRGAEAGGNALSAYLCELPVGTEDPLERLHAVSRDMDGHKRAGTRRGAGALPVLAERIPGAVHRLATRTVAHTAPALFDTVVTAVPLPGVPLSLAGAPLREAYPVVPLAPHQSVGFAVSTYRGGVHVGLHLGGDAVDDAGALVDAVTKSMAALRQLCP</sequence>
<dbReference type="GO" id="GO:0001666">
    <property type="term" value="P:response to hypoxia"/>
    <property type="evidence" value="ECO:0007669"/>
    <property type="project" value="TreeGrafter"/>
</dbReference>
<dbReference type="STRING" id="1962155.B1813_07705"/>
<comment type="similarity">
    <text evidence="3 11">Belongs to the long-chain O-acyltransferase family.</text>
</comment>
<dbReference type="GO" id="GO:0051701">
    <property type="term" value="P:biological process involved in interaction with host"/>
    <property type="evidence" value="ECO:0007669"/>
    <property type="project" value="TreeGrafter"/>
</dbReference>
<dbReference type="GO" id="GO:0019432">
    <property type="term" value="P:triglyceride biosynthetic process"/>
    <property type="evidence" value="ECO:0007669"/>
    <property type="project" value="UniProtKB-UniPathway"/>
</dbReference>
<keyword evidence="8 11" id="KW-0443">Lipid metabolism</keyword>
<dbReference type="AlphaFoldDB" id="A0A1V9A526"/>
<dbReference type="RefSeq" id="WP_081191246.1">
    <property type="nucleotide sequence ID" value="NZ_MWIH01000005.1"/>
</dbReference>
<evidence type="ECO:0000259" key="13">
    <source>
        <dbReference type="Pfam" id="PF06974"/>
    </source>
</evidence>
<proteinExistence type="inferred from homology"/>
<dbReference type="UniPathway" id="UPA00282"/>
<organism evidence="14 15">
    <name type="scientific">Saccharomonospora piscinae</name>
    <dbReference type="NCBI Taxonomy" id="687388"/>
    <lineage>
        <taxon>Bacteria</taxon>
        <taxon>Bacillati</taxon>
        <taxon>Actinomycetota</taxon>
        <taxon>Actinomycetes</taxon>
        <taxon>Pseudonocardiales</taxon>
        <taxon>Pseudonocardiaceae</taxon>
        <taxon>Saccharomonospora</taxon>
    </lineage>
</organism>
<accession>A0A1V9A526</accession>
<evidence type="ECO:0000256" key="7">
    <source>
        <dbReference type="ARBA" id="ARBA00022798"/>
    </source>
</evidence>
<evidence type="ECO:0000256" key="1">
    <source>
        <dbReference type="ARBA" id="ARBA00004771"/>
    </source>
</evidence>
<comment type="catalytic activity">
    <reaction evidence="10 11">
        <text>an acyl-CoA + a 1,2-diacyl-sn-glycerol = a triacyl-sn-glycerol + CoA</text>
        <dbReference type="Rhea" id="RHEA:10868"/>
        <dbReference type="ChEBI" id="CHEBI:17815"/>
        <dbReference type="ChEBI" id="CHEBI:57287"/>
        <dbReference type="ChEBI" id="CHEBI:58342"/>
        <dbReference type="ChEBI" id="CHEBI:64615"/>
        <dbReference type="EC" id="2.3.1.20"/>
    </reaction>
</comment>